<keyword evidence="7" id="KW-0503">Monooxygenase</keyword>
<organism evidence="8 9">
    <name type="scientific">Stachybotrys chlorohalonatus (strain IBT 40285)</name>
    <dbReference type="NCBI Taxonomy" id="1283841"/>
    <lineage>
        <taxon>Eukaryota</taxon>
        <taxon>Fungi</taxon>
        <taxon>Dikarya</taxon>
        <taxon>Ascomycota</taxon>
        <taxon>Pezizomycotina</taxon>
        <taxon>Sordariomycetes</taxon>
        <taxon>Hypocreomycetidae</taxon>
        <taxon>Hypocreales</taxon>
        <taxon>Stachybotryaceae</taxon>
        <taxon>Stachybotrys</taxon>
    </lineage>
</organism>
<dbReference type="InterPro" id="IPR050121">
    <property type="entry name" value="Cytochrome_P450_monoxygenase"/>
</dbReference>
<protein>
    <submittedName>
        <fullName evidence="8">Uncharacterized protein</fullName>
    </submittedName>
</protein>
<keyword evidence="3 6" id="KW-0349">Heme</keyword>
<dbReference type="EMBL" id="KL660567">
    <property type="protein sequence ID" value="KFA65722.1"/>
    <property type="molecule type" value="Genomic_DNA"/>
</dbReference>
<dbReference type="AlphaFoldDB" id="A0A084QP37"/>
<sequence length="514" mass="59129">MSYFLILLCATVAVIAFLLRPLLSSTRSIPGPLLTRWTDLWYLQSLARGDFEKTNARLHAKYGPVVRYGPNRFSLSDLDALRVIYKHGTPFAKSSWYESWTSPGSWSIFADRSIKRHGQNRRLYQSAYSMSSLLNYEHYVDECADIFHRRLDEMSSSRIEVDMRHWFQCYAFDVISMITYARRMGFLDRGEDVEGIIHSLEDHLFYASCVGIYPSLHRFLYPLKNLQAGGRGSGRAHILIFSEKCITEHLIQREHNEVGIDDKDTPAEPFLSKFVTRYLEEPETFTRQHVLVGCAANMVAGSDTTAISLSAILYYLLMYPACLESLRTEIKQFTDDEQLSPKPTFKESLQMPYLQAVLKEALRLHPATGLPLERVVPDGGAVTVFFELPNYVADLFMNGQSIVGVNTWIAHRDRSVFGEDADTFRPGRWLESSSEHLELMNRNWMPFGLGSRTCIGRHISMLEISKLIPRIVRDFEFELVDGGDSRENLWRTESYWFVKPTNFRVKINKLESST</sequence>
<dbReference type="InterPro" id="IPR002401">
    <property type="entry name" value="Cyt_P450_E_grp-I"/>
</dbReference>
<dbReference type="GO" id="GO:0005506">
    <property type="term" value="F:iron ion binding"/>
    <property type="evidence" value="ECO:0007669"/>
    <property type="project" value="InterPro"/>
</dbReference>
<keyword evidence="9" id="KW-1185">Reference proteome</keyword>
<evidence type="ECO:0000256" key="3">
    <source>
        <dbReference type="ARBA" id="ARBA00022617"/>
    </source>
</evidence>
<dbReference type="PRINTS" id="PR00463">
    <property type="entry name" value="EP450I"/>
</dbReference>
<evidence type="ECO:0000256" key="2">
    <source>
        <dbReference type="ARBA" id="ARBA00004685"/>
    </source>
</evidence>
<gene>
    <name evidence="8" type="ORF">S40285_08319</name>
</gene>
<dbReference type="InParanoid" id="A0A084QP37"/>
<dbReference type="STRING" id="1283841.A0A084QP37"/>
<dbReference type="Proteomes" id="UP000028524">
    <property type="component" value="Unassembled WGS sequence"/>
</dbReference>
<keyword evidence="5 6" id="KW-0408">Iron</keyword>
<dbReference type="InterPro" id="IPR036396">
    <property type="entry name" value="Cyt_P450_sf"/>
</dbReference>
<proteinExistence type="inferred from homology"/>
<dbReference type="GO" id="GO:0016705">
    <property type="term" value="F:oxidoreductase activity, acting on paired donors, with incorporation or reduction of molecular oxygen"/>
    <property type="evidence" value="ECO:0007669"/>
    <property type="project" value="InterPro"/>
</dbReference>
<comment type="pathway">
    <text evidence="2">Mycotoxin biosynthesis.</text>
</comment>
<keyword evidence="7" id="KW-0560">Oxidoreductase</keyword>
<dbReference type="GO" id="GO:0020037">
    <property type="term" value="F:heme binding"/>
    <property type="evidence" value="ECO:0007669"/>
    <property type="project" value="InterPro"/>
</dbReference>
<evidence type="ECO:0000256" key="1">
    <source>
        <dbReference type="ARBA" id="ARBA00001971"/>
    </source>
</evidence>
<dbReference type="HOGENOM" id="CLU_001570_14_0_1"/>
<evidence type="ECO:0000256" key="6">
    <source>
        <dbReference type="PIRSR" id="PIRSR602401-1"/>
    </source>
</evidence>
<evidence type="ECO:0000256" key="5">
    <source>
        <dbReference type="ARBA" id="ARBA00023004"/>
    </source>
</evidence>
<evidence type="ECO:0000256" key="7">
    <source>
        <dbReference type="RuleBase" id="RU000461"/>
    </source>
</evidence>
<dbReference type="InterPro" id="IPR001128">
    <property type="entry name" value="Cyt_P450"/>
</dbReference>
<name>A0A084QP37_STAC4</name>
<evidence type="ECO:0000313" key="9">
    <source>
        <dbReference type="Proteomes" id="UP000028524"/>
    </source>
</evidence>
<dbReference type="PANTHER" id="PTHR24305:SF190">
    <property type="entry name" value="P450, PUTATIVE (EUROFUNG)-RELATED"/>
    <property type="match status" value="1"/>
</dbReference>
<dbReference type="FunFam" id="1.10.630.10:FF:000050">
    <property type="entry name" value="Cytochrome P450 monooxygenase"/>
    <property type="match status" value="1"/>
</dbReference>
<feature type="binding site" description="axial binding residue" evidence="6">
    <location>
        <position position="454"/>
    </location>
    <ligand>
        <name>heme</name>
        <dbReference type="ChEBI" id="CHEBI:30413"/>
    </ligand>
    <ligandPart>
        <name>Fe</name>
        <dbReference type="ChEBI" id="CHEBI:18248"/>
    </ligandPart>
</feature>
<keyword evidence="4 6" id="KW-0479">Metal-binding</keyword>
<dbReference type="OrthoDB" id="3934656at2759"/>
<evidence type="ECO:0000313" key="8">
    <source>
        <dbReference type="EMBL" id="KFA65722.1"/>
    </source>
</evidence>
<comment type="cofactor">
    <cofactor evidence="1 6">
        <name>heme</name>
        <dbReference type="ChEBI" id="CHEBI:30413"/>
    </cofactor>
</comment>
<reference evidence="8 9" key="1">
    <citation type="journal article" date="2014" name="BMC Genomics">
        <title>Comparative genome sequencing reveals chemotype-specific gene clusters in the toxigenic black mold Stachybotrys.</title>
        <authorList>
            <person name="Semeiks J."/>
            <person name="Borek D."/>
            <person name="Otwinowski Z."/>
            <person name="Grishin N.V."/>
        </authorList>
    </citation>
    <scope>NUCLEOTIDE SEQUENCE [LARGE SCALE GENOMIC DNA]</scope>
    <source>
        <strain evidence="8 9">IBT 40285</strain>
    </source>
</reference>
<dbReference type="SUPFAM" id="SSF48264">
    <property type="entry name" value="Cytochrome P450"/>
    <property type="match status" value="1"/>
</dbReference>
<dbReference type="Gene3D" id="1.10.630.10">
    <property type="entry name" value="Cytochrome P450"/>
    <property type="match status" value="1"/>
</dbReference>
<dbReference type="CDD" id="cd11060">
    <property type="entry name" value="CYP57A1-like"/>
    <property type="match status" value="1"/>
</dbReference>
<dbReference type="PANTHER" id="PTHR24305">
    <property type="entry name" value="CYTOCHROME P450"/>
    <property type="match status" value="1"/>
</dbReference>
<comment type="similarity">
    <text evidence="7">Belongs to the cytochrome P450 family.</text>
</comment>
<accession>A0A084QP37</accession>
<dbReference type="InterPro" id="IPR017972">
    <property type="entry name" value="Cyt_P450_CS"/>
</dbReference>
<dbReference type="OMA" id="WSTENYW"/>
<evidence type="ECO:0000256" key="4">
    <source>
        <dbReference type="ARBA" id="ARBA00022723"/>
    </source>
</evidence>
<dbReference type="PRINTS" id="PR00385">
    <property type="entry name" value="P450"/>
</dbReference>
<dbReference type="GO" id="GO:0004497">
    <property type="term" value="F:monooxygenase activity"/>
    <property type="evidence" value="ECO:0007669"/>
    <property type="project" value="UniProtKB-KW"/>
</dbReference>
<dbReference type="Pfam" id="PF00067">
    <property type="entry name" value="p450"/>
    <property type="match status" value="1"/>
</dbReference>
<dbReference type="PROSITE" id="PS00086">
    <property type="entry name" value="CYTOCHROME_P450"/>
    <property type="match status" value="1"/>
</dbReference>